<dbReference type="Proteomes" id="UP000644749">
    <property type="component" value="Unassembled WGS sequence"/>
</dbReference>
<evidence type="ECO:0000313" key="1">
    <source>
        <dbReference type="EMBL" id="MBL3674876.1"/>
    </source>
</evidence>
<evidence type="ECO:0008006" key="3">
    <source>
        <dbReference type="Google" id="ProtNLM"/>
    </source>
</evidence>
<organism evidence="1 2">
    <name type="scientific">Paracoccus aerius</name>
    <dbReference type="NCBI Taxonomy" id="1915382"/>
    <lineage>
        <taxon>Bacteria</taxon>
        <taxon>Pseudomonadati</taxon>
        <taxon>Pseudomonadota</taxon>
        <taxon>Alphaproteobacteria</taxon>
        <taxon>Rhodobacterales</taxon>
        <taxon>Paracoccaceae</taxon>
        <taxon>Paracoccus</taxon>
    </lineage>
</organism>
<accession>A0ABS1SBJ7</accession>
<protein>
    <recommendedName>
        <fullName evidence="3">Recombinase family protein</fullName>
    </recommendedName>
</protein>
<reference evidence="1 2" key="1">
    <citation type="submission" date="2021-01" db="EMBL/GenBank/DDBJ databases">
        <title>011410 draft genome.</title>
        <authorList>
            <person name="Lang L."/>
        </authorList>
    </citation>
    <scope>NUCLEOTIDE SEQUENCE [LARGE SCALE GENOMIC DNA]</scope>
    <source>
        <strain evidence="1 2">KCTC 42845</strain>
    </source>
</reference>
<dbReference type="EMBL" id="JAESHT010000014">
    <property type="protein sequence ID" value="MBL3674876.1"/>
    <property type="molecule type" value="Genomic_DNA"/>
</dbReference>
<dbReference type="RefSeq" id="WP_191311497.1">
    <property type="nucleotide sequence ID" value="NZ_BNCL01000014.1"/>
</dbReference>
<gene>
    <name evidence="1" type="ORF">JL111_15450</name>
</gene>
<proteinExistence type="predicted"/>
<sequence length="110" mass="12572">MAWDDLTRHLGSRTRQPWTLERMKRAARRHVRDGLLLTTVLDRAPRRTADDRLLAIIAGMRHADPDLTLEGIARQLEDMGERTLRGRASFYPSSVQSLLLRAERLGLITA</sequence>
<comment type="caution">
    <text evidence="1">The sequence shown here is derived from an EMBL/GenBank/DDBJ whole genome shotgun (WGS) entry which is preliminary data.</text>
</comment>
<keyword evidence="2" id="KW-1185">Reference proteome</keyword>
<name>A0ABS1SBJ7_9RHOB</name>
<evidence type="ECO:0000313" key="2">
    <source>
        <dbReference type="Proteomes" id="UP000644749"/>
    </source>
</evidence>